<keyword evidence="3" id="KW-1185">Reference proteome</keyword>
<dbReference type="EMBL" id="CP103300">
    <property type="protein sequence ID" value="UYM13988.1"/>
    <property type="molecule type" value="Genomic_DNA"/>
</dbReference>
<evidence type="ECO:0000313" key="2">
    <source>
        <dbReference type="EMBL" id="UYM13988.1"/>
    </source>
</evidence>
<evidence type="ECO:0000256" key="1">
    <source>
        <dbReference type="SAM" id="MobiDB-lite"/>
    </source>
</evidence>
<evidence type="ECO:0000313" key="3">
    <source>
        <dbReference type="Proteomes" id="UP001163255"/>
    </source>
</evidence>
<feature type="region of interest" description="Disordered" evidence="1">
    <location>
        <begin position="43"/>
        <end position="69"/>
    </location>
</feature>
<sequence length="88" mass="8900">MTTSLQTVTAPGNSTTVSTIVSSEGSAYLVTSCTTANTTTMVPLPTGGMATATTDKSAPLAGRDTEVSNEATSLCGLPVIDVSEEDFH</sequence>
<feature type="region of interest" description="Disordered" evidence="1">
    <location>
        <begin position="1"/>
        <end position="20"/>
    </location>
</feature>
<protein>
    <submittedName>
        <fullName evidence="2">Uncharacterized protein</fullName>
    </submittedName>
</protein>
<dbReference type="Proteomes" id="UP001163255">
    <property type="component" value="Chromosome"/>
</dbReference>
<accession>A0ABY6GMQ7</accession>
<proteinExistence type="predicted"/>
<dbReference type="RefSeq" id="WP_262595388.1">
    <property type="nucleotide sequence ID" value="NZ_CP103300.1"/>
</dbReference>
<organism evidence="2 3">
    <name type="scientific">Endozoicomonas euniceicola</name>
    <dbReference type="NCBI Taxonomy" id="1234143"/>
    <lineage>
        <taxon>Bacteria</taxon>
        <taxon>Pseudomonadati</taxon>
        <taxon>Pseudomonadota</taxon>
        <taxon>Gammaproteobacteria</taxon>
        <taxon>Oceanospirillales</taxon>
        <taxon>Endozoicomonadaceae</taxon>
        <taxon>Endozoicomonas</taxon>
    </lineage>
</organism>
<gene>
    <name evidence="2" type="ORF">NX720_13810</name>
</gene>
<reference evidence="2" key="1">
    <citation type="submission" date="2022-10" db="EMBL/GenBank/DDBJ databases">
        <title>Completed Genome Sequence of two octocoral isolated bacterium, Endozoicomonas euniceicola EF212T and Endozoicomonas gorgoniicola PS125T.</title>
        <authorList>
            <person name="Chiou Y.-J."/>
            <person name="Chen Y.-H."/>
        </authorList>
    </citation>
    <scope>NUCLEOTIDE SEQUENCE</scope>
    <source>
        <strain evidence="2">EF212</strain>
    </source>
</reference>
<name>A0ABY6GMQ7_9GAMM</name>